<reference evidence="3" key="1">
    <citation type="journal article" date="2014" name="Genome Announc.">
        <title>Genome sequence of the pathogenic fungus Sporothrix schenckii (ATCC 58251).</title>
        <authorList>
            <person name="Cuomo C.A."/>
            <person name="Rodriguez-Del Valle N."/>
            <person name="Perez-Sanchez L."/>
            <person name="Abouelleil A."/>
            <person name="Goldberg J."/>
            <person name="Young S."/>
            <person name="Zeng Q."/>
            <person name="Birren B.W."/>
        </authorList>
    </citation>
    <scope>NUCLEOTIDE SEQUENCE [LARGE SCALE GENOMIC DNA]</scope>
    <source>
        <strain evidence="3">ATCC 58251 / de Perez 2211183</strain>
    </source>
</reference>
<feature type="compositionally biased region" description="Basic residues" evidence="1">
    <location>
        <begin position="299"/>
        <end position="308"/>
    </location>
</feature>
<feature type="compositionally biased region" description="Basic and acidic residues" evidence="1">
    <location>
        <begin position="316"/>
        <end position="338"/>
    </location>
</feature>
<dbReference type="AlphaFoldDB" id="U7PWF9"/>
<dbReference type="EMBL" id="KI440844">
    <property type="protein sequence ID" value="ERS99902.1"/>
    <property type="molecule type" value="Genomic_DNA"/>
</dbReference>
<feature type="region of interest" description="Disordered" evidence="1">
    <location>
        <begin position="47"/>
        <end position="345"/>
    </location>
</feature>
<feature type="compositionally biased region" description="Acidic residues" evidence="1">
    <location>
        <begin position="274"/>
        <end position="293"/>
    </location>
</feature>
<dbReference type="eggNOG" id="KOG1812">
    <property type="taxonomic scope" value="Eukaryota"/>
</dbReference>
<feature type="compositionally biased region" description="Polar residues" evidence="1">
    <location>
        <begin position="182"/>
        <end position="201"/>
    </location>
</feature>
<feature type="compositionally biased region" description="Polar residues" evidence="1">
    <location>
        <begin position="226"/>
        <end position="236"/>
    </location>
</feature>
<feature type="compositionally biased region" description="Basic residues" evidence="1">
    <location>
        <begin position="237"/>
        <end position="251"/>
    </location>
</feature>
<evidence type="ECO:0000313" key="3">
    <source>
        <dbReference type="Proteomes" id="UP000018087"/>
    </source>
</evidence>
<accession>U7PWF9</accession>
<proteinExistence type="predicted"/>
<evidence type="ECO:0000256" key="1">
    <source>
        <dbReference type="SAM" id="MobiDB-lite"/>
    </source>
</evidence>
<protein>
    <submittedName>
        <fullName evidence="2">Uncharacterized protein</fullName>
    </submittedName>
</protein>
<organism evidence="2 3">
    <name type="scientific">Sporothrix schenckii (strain ATCC 58251 / de Perez 2211183)</name>
    <name type="common">Rose-picker's disease fungus</name>
    <dbReference type="NCBI Taxonomy" id="1391915"/>
    <lineage>
        <taxon>Eukaryota</taxon>
        <taxon>Fungi</taxon>
        <taxon>Dikarya</taxon>
        <taxon>Ascomycota</taxon>
        <taxon>Pezizomycotina</taxon>
        <taxon>Sordariomycetes</taxon>
        <taxon>Sordariomycetidae</taxon>
        <taxon>Ophiostomatales</taxon>
        <taxon>Ophiostomataceae</taxon>
        <taxon>Sporothrix</taxon>
    </lineage>
</organism>
<gene>
    <name evidence="2" type="ORF">HMPREF1624_03270</name>
</gene>
<dbReference type="Proteomes" id="UP000018087">
    <property type="component" value="Unassembled WGS sequence"/>
</dbReference>
<name>U7PWF9_SPOS1</name>
<evidence type="ECO:0000313" key="2">
    <source>
        <dbReference type="EMBL" id="ERS99902.1"/>
    </source>
</evidence>
<keyword evidence="3" id="KW-1185">Reference proteome</keyword>
<feature type="compositionally biased region" description="Acidic residues" evidence="1">
    <location>
        <begin position="145"/>
        <end position="155"/>
    </location>
</feature>
<dbReference type="HOGENOM" id="CLU_804536_0_0_1"/>
<dbReference type="STRING" id="1391915.U7PWF9"/>
<sequence>MELSSSRPSPRHRWDEIHRPAYSAYSAAPSSVATSRQRPAVTRAATLLLSSPSGMRHHSSDTPLIGRPPAVPSFPRASTAPIGKAAFENYDPRAHPGISRASLHRDLSPRSAAPYFRSTPDSRRSMRSSLSESDNDTDLTRPTPEEDDKDEEDEDGRAADTIFVDKKALRDRMDIRKRPSQEYPTASSMKQHSARQSQNQKQKQRGRVRGDDLDLHEEGDEVAVAQQETQGFPQRSQQKRGHHGHRSRRSSGSRGAGGGSSSRGRRYESVIPEEATEDQQADADAEMDNDDFDDDRRRTPSRHTRRSASRNTTATHDVRRDLSRSKSRLRHADSDEFNPRASSRR</sequence>
<feature type="compositionally biased region" description="Basic and acidic residues" evidence="1">
    <location>
        <begin position="163"/>
        <end position="180"/>
    </location>
</feature>
<dbReference type="OrthoDB" id="10594453at2759"/>